<dbReference type="Gene3D" id="3.30.710.10">
    <property type="entry name" value="Potassium Channel Kv1.1, Chain A"/>
    <property type="match status" value="1"/>
</dbReference>
<dbReference type="InterPro" id="IPR011333">
    <property type="entry name" value="SKP1/BTB/POZ_sf"/>
</dbReference>
<evidence type="ECO:0000313" key="2">
    <source>
        <dbReference type="EMBL" id="ATE82488.1"/>
    </source>
</evidence>
<feature type="compositionally biased region" description="Pro residues" evidence="1">
    <location>
        <begin position="73"/>
        <end position="84"/>
    </location>
</feature>
<feature type="compositionally biased region" description="Low complexity" evidence="1">
    <location>
        <begin position="85"/>
        <end position="111"/>
    </location>
</feature>
<feature type="region of interest" description="Disordered" evidence="1">
    <location>
        <begin position="65"/>
        <end position="111"/>
    </location>
</feature>
<gene>
    <name evidence="2" type="ORF">pdul_cds_312</name>
</gene>
<dbReference type="KEGG" id="vg:34567757"/>
<dbReference type="RefSeq" id="YP_009430197.1">
    <property type="nucleotide sequence ID" value="NC_021858.1"/>
</dbReference>
<name>A0A291AU96_9VIRU</name>
<sequence length="303" mass="31873">MPKETRKPRADTARRAEHAARRAQGLPRQPFSWPTHTDVSQSLAALAPDLPCTFSFDPPAAGGAREPIAFDWPLPPPPSPPPSRPLTTRTIRKATPSSSSSAARLSSPSAAPTLATLPPTLLASMPIVPIVVRLDARGTRMSTSHTTLANAPAGTLLHRIAAAAAADVIAQSTIQTASPPVDTPRTFAPCVAQEDGSYFVDVNGVWLSVILDYLAHGIVAAPDFGSTIVMGVQAAAGYLGLHGLASECAARLTHAEAAEESIDRALAELSRRVACIEGKAAPTWSRPNHFFSAPPDDGRMRLL</sequence>
<dbReference type="Proteomes" id="UP000201566">
    <property type="component" value="Segment"/>
</dbReference>
<accession>A0A291AU96</accession>
<feature type="region of interest" description="Disordered" evidence="1">
    <location>
        <begin position="1"/>
        <end position="39"/>
    </location>
</feature>
<feature type="compositionally biased region" description="Basic and acidic residues" evidence="1">
    <location>
        <begin position="1"/>
        <end position="20"/>
    </location>
</feature>
<dbReference type="SUPFAM" id="SSF54695">
    <property type="entry name" value="POZ domain"/>
    <property type="match status" value="1"/>
</dbReference>
<evidence type="ECO:0000313" key="3">
    <source>
        <dbReference type="Proteomes" id="UP000201566"/>
    </source>
</evidence>
<protein>
    <submittedName>
        <fullName evidence="2">Uncharacterized protein</fullName>
    </submittedName>
</protein>
<dbReference type="EMBL" id="KC977570">
    <property type="protein sequence ID" value="ATE82488.1"/>
    <property type="molecule type" value="Genomic_DNA"/>
</dbReference>
<evidence type="ECO:0000256" key="1">
    <source>
        <dbReference type="SAM" id="MobiDB-lite"/>
    </source>
</evidence>
<organism evidence="2 3">
    <name type="scientific">Pandoravirus dulcis</name>
    <dbReference type="NCBI Taxonomy" id="1349409"/>
    <lineage>
        <taxon>Viruses</taxon>
        <taxon>Pandoravirus</taxon>
    </lineage>
</organism>
<reference evidence="2 3" key="1">
    <citation type="journal article" date="2013" name="Science">
        <title>Pandoraviruses: amoeba viruses with genomes up to 2.5 Mb reaching that of parasitic eukaryotes.</title>
        <authorList>
            <person name="Philippe N."/>
            <person name="Legendre M."/>
            <person name="Doutre G."/>
            <person name="Coute Y."/>
            <person name="Poirot O."/>
            <person name="Lescot M."/>
            <person name="Arslan D."/>
            <person name="Seltzer V."/>
            <person name="Bertaux L."/>
            <person name="Bruley C."/>
            <person name="Garin J."/>
            <person name="Claverie J.M."/>
            <person name="Abergel C."/>
        </authorList>
    </citation>
    <scope>NUCLEOTIDE SEQUENCE [LARGE SCALE GENOMIC DNA]</scope>
    <source>
        <strain evidence="2">Melbourne</strain>
    </source>
</reference>
<dbReference type="GeneID" id="34567757"/>
<proteinExistence type="predicted"/>